<sequence>MFVFPGDFLGYAEEYVPGEGVYEEEGKLYAATAGEVVVEDKVIKVRTVKEIPEVGKNDIVVGRVVDTRNSFAMVEIVRKKGSERALRHYDRALLHVSNISEGYMKNLENGVRYWDIIRARVIDNNLRLSIKEEDMGVIRAICRVCGTPLVREKDKLKCPECGNVERRKISSYYGSGEW</sequence>
<evidence type="ECO:0000256" key="3">
    <source>
        <dbReference type="HAMAP-Rule" id="MF_00975"/>
    </source>
</evidence>
<dbReference type="GO" id="GO:0005737">
    <property type="term" value="C:cytoplasm"/>
    <property type="evidence" value="ECO:0007669"/>
    <property type="project" value="UniProtKB-SubCell"/>
</dbReference>
<dbReference type="HAMAP" id="MF_00975">
    <property type="entry name" value="Exosome_Csl4"/>
    <property type="match status" value="1"/>
</dbReference>
<dbReference type="Gene3D" id="2.40.50.100">
    <property type="match status" value="1"/>
</dbReference>
<dbReference type="GO" id="GO:0000178">
    <property type="term" value="C:exosome (RNase complex)"/>
    <property type="evidence" value="ECO:0007669"/>
    <property type="project" value="UniProtKB-KW"/>
</dbReference>
<feature type="binding site" evidence="3">
    <location>
        <position position="161"/>
    </location>
    <ligand>
        <name>Zn(2+)</name>
        <dbReference type="ChEBI" id="CHEBI:29105"/>
    </ligand>
</feature>
<comment type="function">
    <text evidence="3">Non-catalytic component of the exosome, which is a complex involved in RNA degradation. Increases the RNA binding and the efficiency of RNA degradation. Helpful for the interaction of the exosome with A-poor RNAs.</text>
</comment>
<dbReference type="InterPro" id="IPR039771">
    <property type="entry name" value="Csl4"/>
</dbReference>
<dbReference type="InterPro" id="IPR025721">
    <property type="entry name" value="Exosome_cplx_N_dom"/>
</dbReference>
<evidence type="ECO:0000313" key="7">
    <source>
        <dbReference type="Proteomes" id="UP000034723"/>
    </source>
</evidence>
<evidence type="ECO:0000259" key="5">
    <source>
        <dbReference type="Pfam" id="PF14382"/>
    </source>
</evidence>
<comment type="subcellular location">
    <subcellularLocation>
        <location evidence="3">Cytoplasm</location>
    </subcellularLocation>
</comment>
<dbReference type="InterPro" id="IPR030850">
    <property type="entry name" value="Exosome_Csl4_arc"/>
</dbReference>
<accession>A0A0F7DBS5</accession>
<dbReference type="EMBL" id="CP011267">
    <property type="protein sequence ID" value="AKG91601.1"/>
    <property type="molecule type" value="Genomic_DNA"/>
</dbReference>
<feature type="domain" description="Exosome complex component CSL4 C-terminal" evidence="4">
    <location>
        <begin position="51"/>
        <end position="118"/>
    </location>
</feature>
<keyword evidence="3" id="KW-0862">Zinc</keyword>
<evidence type="ECO:0000313" key="6">
    <source>
        <dbReference type="EMBL" id="AKG91601.1"/>
    </source>
</evidence>
<dbReference type="RefSeq" id="WP_048095158.1">
    <property type="nucleotide sequence ID" value="NZ_CP011267.1"/>
</dbReference>
<dbReference type="GeneID" id="24803655"/>
<dbReference type="GO" id="GO:0006396">
    <property type="term" value="P:RNA processing"/>
    <property type="evidence" value="ECO:0007669"/>
    <property type="project" value="InterPro"/>
</dbReference>
<proteinExistence type="inferred from homology"/>
<dbReference type="InterPro" id="IPR019495">
    <property type="entry name" value="EXOSC1_C"/>
</dbReference>
<dbReference type="KEGG" id="gah:GAH_01080"/>
<dbReference type="PANTHER" id="PTHR12686:SF8">
    <property type="entry name" value="EXOSOME COMPLEX COMPONENT CSL4"/>
    <property type="match status" value="1"/>
</dbReference>
<dbReference type="Gene3D" id="2.20.70.10">
    <property type="match status" value="1"/>
</dbReference>
<dbReference type="STRING" id="113653.GAH_01080"/>
<reference evidence="6 7" key="1">
    <citation type="submission" date="2015-04" db="EMBL/GenBank/DDBJ databases">
        <title>The complete genome sequence of the hyperthermophilic, obligate iron-reducing archaeon Geoglobus ahangari strain 234T.</title>
        <authorList>
            <person name="Manzella M.P."/>
            <person name="Holmes D.E."/>
            <person name="Rocheleau J.M."/>
            <person name="Chung A."/>
            <person name="Reguera G."/>
            <person name="Kashefi K."/>
        </authorList>
    </citation>
    <scope>NUCLEOTIDE SEQUENCE [LARGE SCALE GENOMIC DNA]</scope>
    <source>
        <strain evidence="6 7">234</strain>
    </source>
</reference>
<dbReference type="NCBIfam" id="NF034126">
    <property type="entry name" value="PRK09521.1"/>
    <property type="match status" value="1"/>
</dbReference>
<protein>
    <recommendedName>
        <fullName evidence="3">Exosome complex component Csl4</fullName>
    </recommendedName>
</protein>
<feature type="binding site" evidence="3">
    <location>
        <position position="142"/>
    </location>
    <ligand>
        <name>Zn(2+)</name>
        <dbReference type="ChEBI" id="CHEBI:29105"/>
    </ligand>
</feature>
<dbReference type="HOGENOM" id="CLU_067135_1_1_2"/>
<evidence type="ECO:0000256" key="1">
    <source>
        <dbReference type="ARBA" id="ARBA00022490"/>
    </source>
</evidence>
<dbReference type="InterPro" id="IPR012340">
    <property type="entry name" value="NA-bd_OB-fold"/>
</dbReference>
<keyword evidence="3" id="KW-0479">Metal-binding</keyword>
<dbReference type="Pfam" id="PF14382">
    <property type="entry name" value="ECR1_N"/>
    <property type="match status" value="1"/>
</dbReference>
<dbReference type="Pfam" id="PF10447">
    <property type="entry name" value="EXOSC1"/>
    <property type="match status" value="1"/>
</dbReference>
<comment type="subunit">
    <text evidence="3">Component of the archaeal exosome complex. Forms a trimer of Rrp4 and/or Csl4 subunits. The trimer associates with an hexameric ring-like arrangement composed of 3 Rrp41-Rrp42 heterodimers. Interacts with DnaG.</text>
</comment>
<keyword evidence="1 3" id="KW-0963">Cytoplasm</keyword>
<dbReference type="InParanoid" id="A0A0F7DBS5"/>
<dbReference type="AlphaFoldDB" id="A0A0F7DBS5"/>
<feature type="binding site" evidence="3">
    <location>
        <position position="145"/>
    </location>
    <ligand>
        <name>Zn(2+)</name>
        <dbReference type="ChEBI" id="CHEBI:29105"/>
    </ligand>
</feature>
<feature type="binding site" evidence="3">
    <location>
        <position position="158"/>
    </location>
    <ligand>
        <name>Zn(2+)</name>
        <dbReference type="ChEBI" id="CHEBI:29105"/>
    </ligand>
</feature>
<gene>
    <name evidence="3" type="primary">csl4</name>
    <name evidence="6" type="ORF">GAH_01080</name>
</gene>
<dbReference type="OrthoDB" id="6768at2157"/>
<evidence type="ECO:0000259" key="4">
    <source>
        <dbReference type="Pfam" id="PF10447"/>
    </source>
</evidence>
<feature type="domain" description="Exosome complex component N-terminal" evidence="5">
    <location>
        <begin position="2"/>
        <end position="38"/>
    </location>
</feature>
<dbReference type="Gene3D" id="2.40.50.140">
    <property type="entry name" value="Nucleic acid-binding proteins"/>
    <property type="match status" value="1"/>
</dbReference>
<keyword evidence="7" id="KW-1185">Reference proteome</keyword>
<dbReference type="GO" id="GO:0006401">
    <property type="term" value="P:RNA catabolic process"/>
    <property type="evidence" value="ECO:0007669"/>
    <property type="project" value="UniProtKB-UniRule"/>
</dbReference>
<dbReference type="GO" id="GO:0008270">
    <property type="term" value="F:zinc ion binding"/>
    <property type="evidence" value="ECO:0007669"/>
    <property type="project" value="UniProtKB-UniRule"/>
</dbReference>
<dbReference type="SUPFAM" id="SSF110324">
    <property type="entry name" value="Ribosomal L27 protein-like"/>
    <property type="match status" value="1"/>
</dbReference>
<organism evidence="6 7">
    <name type="scientific">Geoglobus ahangari</name>
    <dbReference type="NCBI Taxonomy" id="113653"/>
    <lineage>
        <taxon>Archaea</taxon>
        <taxon>Methanobacteriati</taxon>
        <taxon>Methanobacteriota</taxon>
        <taxon>Archaeoglobi</taxon>
        <taxon>Archaeoglobales</taxon>
        <taxon>Archaeoglobaceae</taxon>
        <taxon>Geoglobus</taxon>
    </lineage>
</organism>
<name>A0A0F7DBS5_9EURY</name>
<dbReference type="PANTHER" id="PTHR12686">
    <property type="entry name" value="3'-5' EXORIBONUCLEASE CSL4-RELATED"/>
    <property type="match status" value="1"/>
</dbReference>
<dbReference type="SUPFAM" id="SSF50249">
    <property type="entry name" value="Nucleic acid-binding proteins"/>
    <property type="match status" value="1"/>
</dbReference>
<comment type="similarity">
    <text evidence="3">Belongs to the CSL4 family.</text>
</comment>
<dbReference type="GO" id="GO:0003723">
    <property type="term" value="F:RNA binding"/>
    <property type="evidence" value="ECO:0007669"/>
    <property type="project" value="InterPro"/>
</dbReference>
<dbReference type="Proteomes" id="UP000034723">
    <property type="component" value="Chromosome"/>
</dbReference>
<evidence type="ECO:0000256" key="2">
    <source>
        <dbReference type="ARBA" id="ARBA00022835"/>
    </source>
</evidence>
<keyword evidence="2 3" id="KW-0271">Exosome</keyword>